<protein>
    <submittedName>
        <fullName evidence="1">Uncharacterized protein</fullName>
    </submittedName>
</protein>
<dbReference type="EMBL" id="BK015699">
    <property type="protein sequence ID" value="DAE20670.1"/>
    <property type="molecule type" value="Genomic_DNA"/>
</dbReference>
<reference evidence="1" key="1">
    <citation type="journal article" date="2021" name="Proc. Natl. Acad. Sci. U.S.A.">
        <title>A Catalog of Tens of Thousands of Viruses from Human Metagenomes Reveals Hidden Associations with Chronic Diseases.</title>
        <authorList>
            <person name="Tisza M.J."/>
            <person name="Buck C.B."/>
        </authorList>
    </citation>
    <scope>NUCLEOTIDE SEQUENCE</scope>
    <source>
        <strain evidence="1">CtUir1</strain>
    </source>
</reference>
<evidence type="ECO:0000313" key="1">
    <source>
        <dbReference type="EMBL" id="DAE20670.1"/>
    </source>
</evidence>
<accession>A0A8S5QN53</accession>
<organism evidence="1">
    <name type="scientific">Siphoviridae sp. ctUir1</name>
    <dbReference type="NCBI Taxonomy" id="2826353"/>
    <lineage>
        <taxon>Viruses</taxon>
        <taxon>Duplodnaviria</taxon>
        <taxon>Heunggongvirae</taxon>
        <taxon>Uroviricota</taxon>
        <taxon>Caudoviricetes</taxon>
    </lineage>
</organism>
<proteinExistence type="predicted"/>
<name>A0A8S5QN53_9CAUD</name>
<sequence>MGYTLGRHRCRHRLGCEPQGEGGRDGEERA</sequence>